<dbReference type="STRING" id="50990.A0A4R5XGW1"/>
<proteinExistence type="inferred from homology"/>
<dbReference type="Proteomes" id="UP000294933">
    <property type="component" value="Unassembled WGS sequence"/>
</dbReference>
<keyword evidence="1 4" id="KW-0378">Hydrolase</keyword>
<evidence type="ECO:0000256" key="1">
    <source>
        <dbReference type="ARBA" id="ARBA00022801"/>
    </source>
</evidence>
<evidence type="ECO:0000313" key="5">
    <source>
        <dbReference type="Proteomes" id="UP000294933"/>
    </source>
</evidence>
<sequence>MDPYNPASFNHRLEKLSTGKTYHFIDQLPKDGLTPTTPTILCCHGFPDLWYGWRHQIAPWNHAGYRVVVPDMLGYGETDQPKDAVEYSTKNLCADLAALLDLIGVKQSVIIGHDWGAATVWRFALYYPSRVKALVTLSIPYVPPAPVYISPPEMAQRIPNFGYQVYFGDERSTTEIESKLETFLSLMYRFPGTGKSFAKLGQLQSTLANADELQYYLVQYRNGGMLGPLSYYRTNKVRFEEERDHKLQSEVSPSFPVLFVWGTADPTCSTKHVESMRKFVKNLTEVKLDGLGHWLMVEGKDVLADHVLNFLASSGVKAKL</sequence>
<dbReference type="InterPro" id="IPR029058">
    <property type="entry name" value="AB_hydrolase_fold"/>
</dbReference>
<dbReference type="OrthoDB" id="284184at2759"/>
<dbReference type="SUPFAM" id="SSF53474">
    <property type="entry name" value="alpha/beta-Hydrolases"/>
    <property type="match status" value="1"/>
</dbReference>
<accession>A0A4R5XGW1</accession>
<dbReference type="VEuPathDB" id="FungiDB:BD410DRAFT_710887"/>
<evidence type="ECO:0000259" key="3">
    <source>
        <dbReference type="Pfam" id="PF00561"/>
    </source>
</evidence>
<dbReference type="Gene3D" id="3.40.50.1820">
    <property type="entry name" value="alpha/beta hydrolase"/>
    <property type="match status" value="1"/>
</dbReference>
<evidence type="ECO:0000313" key="4">
    <source>
        <dbReference type="EMBL" id="TDL29656.1"/>
    </source>
</evidence>
<reference evidence="4 5" key="1">
    <citation type="submission" date="2018-06" db="EMBL/GenBank/DDBJ databases">
        <title>A transcriptomic atlas of mushroom development highlights an independent origin of complex multicellularity.</title>
        <authorList>
            <consortium name="DOE Joint Genome Institute"/>
            <person name="Krizsan K."/>
            <person name="Almasi E."/>
            <person name="Merenyi Z."/>
            <person name="Sahu N."/>
            <person name="Viragh M."/>
            <person name="Koszo T."/>
            <person name="Mondo S."/>
            <person name="Kiss B."/>
            <person name="Balint B."/>
            <person name="Kues U."/>
            <person name="Barry K."/>
            <person name="Hegedus J.C."/>
            <person name="Henrissat B."/>
            <person name="Johnson J."/>
            <person name="Lipzen A."/>
            <person name="Ohm R."/>
            <person name="Nagy I."/>
            <person name="Pangilinan J."/>
            <person name="Yan J."/>
            <person name="Xiong Y."/>
            <person name="Grigoriev I.V."/>
            <person name="Hibbett D.S."/>
            <person name="Nagy L.G."/>
        </authorList>
    </citation>
    <scope>NUCLEOTIDE SEQUENCE [LARGE SCALE GENOMIC DNA]</scope>
    <source>
        <strain evidence="4 5">SZMC22713</strain>
    </source>
</reference>
<feature type="domain" description="AB hydrolase-1" evidence="3">
    <location>
        <begin position="38"/>
        <end position="299"/>
    </location>
</feature>
<comment type="similarity">
    <text evidence="2">Belongs to the AB hydrolase superfamily. Epoxide hydrolase family.</text>
</comment>
<name>A0A4R5XGW1_9AGAM</name>
<dbReference type="EMBL" id="ML170156">
    <property type="protein sequence ID" value="TDL29656.1"/>
    <property type="molecule type" value="Genomic_DNA"/>
</dbReference>
<protein>
    <submittedName>
        <fullName evidence="4">Alpha/beta-hydrolase</fullName>
    </submittedName>
</protein>
<organism evidence="4 5">
    <name type="scientific">Rickenella mellea</name>
    <dbReference type="NCBI Taxonomy" id="50990"/>
    <lineage>
        <taxon>Eukaryota</taxon>
        <taxon>Fungi</taxon>
        <taxon>Dikarya</taxon>
        <taxon>Basidiomycota</taxon>
        <taxon>Agaricomycotina</taxon>
        <taxon>Agaricomycetes</taxon>
        <taxon>Hymenochaetales</taxon>
        <taxon>Rickenellaceae</taxon>
        <taxon>Rickenella</taxon>
    </lineage>
</organism>
<gene>
    <name evidence="4" type="ORF">BD410DRAFT_710887</name>
</gene>
<keyword evidence="5" id="KW-1185">Reference proteome</keyword>
<dbReference type="AlphaFoldDB" id="A0A4R5XGW1"/>
<dbReference type="PRINTS" id="PR00111">
    <property type="entry name" value="ABHYDROLASE"/>
</dbReference>
<dbReference type="Pfam" id="PF00561">
    <property type="entry name" value="Abhydrolase_1"/>
    <property type="match status" value="1"/>
</dbReference>
<dbReference type="InterPro" id="IPR000073">
    <property type="entry name" value="AB_hydrolase_1"/>
</dbReference>
<dbReference type="GO" id="GO:0016787">
    <property type="term" value="F:hydrolase activity"/>
    <property type="evidence" value="ECO:0007669"/>
    <property type="project" value="UniProtKB-KW"/>
</dbReference>
<evidence type="ECO:0000256" key="2">
    <source>
        <dbReference type="ARBA" id="ARBA00038334"/>
    </source>
</evidence>
<dbReference type="PRINTS" id="PR00412">
    <property type="entry name" value="EPOXHYDRLASE"/>
</dbReference>
<dbReference type="PANTHER" id="PTHR43329">
    <property type="entry name" value="EPOXIDE HYDROLASE"/>
    <property type="match status" value="1"/>
</dbReference>
<dbReference type="InterPro" id="IPR000639">
    <property type="entry name" value="Epox_hydrolase-like"/>
</dbReference>